<dbReference type="Proteomes" id="UP000243591">
    <property type="component" value="Chromosome"/>
</dbReference>
<dbReference type="EMBL" id="OUNC01000067">
    <property type="protein sequence ID" value="SPP30227.1"/>
    <property type="molecule type" value="Genomic_DNA"/>
</dbReference>
<dbReference type="InterPro" id="IPR028366">
    <property type="entry name" value="PhoU"/>
</dbReference>
<dbReference type="GO" id="GO:0005737">
    <property type="term" value="C:cytoplasm"/>
    <property type="evidence" value="ECO:0007669"/>
    <property type="project" value="UniProtKB-SubCell"/>
</dbReference>
<evidence type="ECO:0000256" key="3">
    <source>
        <dbReference type="ARBA" id="ARBA00011738"/>
    </source>
</evidence>
<sequence length="221" mass="25052">MNGRQLLDQEMRNLQQQLAEMGLLVNEAILKAGKAFATKDADAANEVIRNDEVINEKEQQLEQHIIEVIALQQPVTLDLRRVITMIKISADLERMGDHAVVLAKAARSAEKHDIDISLKECEKITQLLSETLTETLEAYGEMNEEKAKKIALKIFSINQLSHQLGKQILSNIVPYPEHVKPISKLFNGIKSFERIGAYTLNICEWVIYLKTGTMVELEEEE</sequence>
<dbReference type="STRING" id="2756.BFR44_10085"/>
<evidence type="ECO:0000313" key="12">
    <source>
        <dbReference type="Proteomes" id="UP000270190"/>
    </source>
</evidence>
<evidence type="ECO:0000256" key="7">
    <source>
        <dbReference type="PIRNR" id="PIRNR003107"/>
    </source>
</evidence>
<dbReference type="RefSeq" id="WP_029090840.1">
    <property type="nucleotide sequence ID" value="NZ_CBCPHX010000006.1"/>
</dbReference>
<dbReference type="GO" id="GO:0006817">
    <property type="term" value="P:phosphate ion transport"/>
    <property type="evidence" value="ECO:0007669"/>
    <property type="project" value="UniProtKB-KW"/>
</dbReference>
<dbReference type="InterPro" id="IPR038078">
    <property type="entry name" value="PhoU-like_sf"/>
</dbReference>
<comment type="subcellular location">
    <subcellularLocation>
        <location evidence="1 7">Cytoplasm</location>
    </subcellularLocation>
</comment>
<dbReference type="AlphaFoldDB" id="A0A1D2LIX4"/>
<comment type="function">
    <text evidence="7">Plays a role in the regulation of phosphate uptake.</text>
</comment>
<proteinExistence type="inferred from homology"/>
<keyword evidence="5 7" id="KW-0963">Cytoplasm</keyword>
<dbReference type="NCBIfam" id="TIGR02135">
    <property type="entry name" value="phoU_full"/>
    <property type="match status" value="1"/>
</dbReference>
<evidence type="ECO:0000259" key="8">
    <source>
        <dbReference type="Pfam" id="PF01895"/>
    </source>
</evidence>
<dbReference type="OrthoDB" id="9814256at2"/>
<accession>A0A1D2LIX4</accession>
<evidence type="ECO:0000256" key="4">
    <source>
        <dbReference type="ARBA" id="ARBA00022448"/>
    </source>
</evidence>
<reference evidence="10" key="3">
    <citation type="submission" date="2018-04" db="EMBL/GenBank/DDBJ databases">
        <authorList>
            <person name="Go L.Y."/>
            <person name="Mitchell J.A."/>
        </authorList>
    </citation>
    <scope>NUCLEOTIDE SEQUENCE</scope>
    <source>
        <strain evidence="10">BSAS1 3</strain>
    </source>
</reference>
<keyword evidence="4 7" id="KW-0813">Transport</keyword>
<comment type="subunit">
    <text evidence="3 7">Homodimer.</text>
</comment>
<name>A0A1D2LIX4_BROTH</name>
<dbReference type="Pfam" id="PF01895">
    <property type="entry name" value="PhoU"/>
    <property type="match status" value="2"/>
</dbReference>
<evidence type="ECO:0000313" key="10">
    <source>
        <dbReference type="EMBL" id="SPP30227.1"/>
    </source>
</evidence>
<feature type="domain" description="PhoU" evidence="8">
    <location>
        <begin position="18"/>
        <end position="105"/>
    </location>
</feature>
<dbReference type="EMBL" id="CP023483">
    <property type="protein sequence ID" value="ATF26182.1"/>
    <property type="molecule type" value="Genomic_DNA"/>
</dbReference>
<evidence type="ECO:0000313" key="11">
    <source>
        <dbReference type="Proteomes" id="UP000243591"/>
    </source>
</evidence>
<protein>
    <recommendedName>
        <fullName evidence="7">Phosphate-specific transport system accessory protein PhoU</fullName>
    </recommendedName>
</protein>
<gene>
    <name evidence="9" type="primary">phoU</name>
    <name evidence="10" type="ORF">BTBSAS_70078</name>
    <name evidence="9" type="ORF">CNY62_07135</name>
</gene>
<dbReference type="InterPro" id="IPR026022">
    <property type="entry name" value="PhoU_dom"/>
</dbReference>
<evidence type="ECO:0000256" key="1">
    <source>
        <dbReference type="ARBA" id="ARBA00004496"/>
    </source>
</evidence>
<dbReference type="Gene3D" id="1.20.58.220">
    <property type="entry name" value="Phosphate transport system protein phou homolog 2, domain 2"/>
    <property type="match status" value="1"/>
</dbReference>
<dbReference type="PANTHER" id="PTHR42930:SF3">
    <property type="entry name" value="PHOSPHATE-SPECIFIC TRANSPORT SYSTEM ACCESSORY PROTEIN PHOU"/>
    <property type="match status" value="1"/>
</dbReference>
<keyword evidence="11" id="KW-1185">Reference proteome</keyword>
<evidence type="ECO:0000256" key="5">
    <source>
        <dbReference type="ARBA" id="ARBA00022490"/>
    </source>
</evidence>
<reference evidence="9 11" key="1">
    <citation type="submission" date="2017-09" db="EMBL/GenBank/DDBJ databases">
        <title>Complete Genome Sequences of Two Strains of the Meat Spoilage Bacterium Brochothrix thermosphacta Isolated from Ground Chicken.</title>
        <authorList>
            <person name="Paoli G.C."/>
            <person name="Wijey C."/>
            <person name="Chen C.-Y."/>
            <person name="Nguyen L."/>
            <person name="Yan X."/>
            <person name="Irwin P.L."/>
        </authorList>
    </citation>
    <scope>NUCLEOTIDE SEQUENCE [LARGE SCALE GENOMIC DNA]</scope>
    <source>
        <strain evidence="9 11">BI</strain>
    </source>
</reference>
<dbReference type="GO" id="GO:0030643">
    <property type="term" value="P:intracellular phosphate ion homeostasis"/>
    <property type="evidence" value="ECO:0007669"/>
    <property type="project" value="InterPro"/>
</dbReference>
<evidence type="ECO:0000313" key="9">
    <source>
        <dbReference type="EMBL" id="ATF26182.1"/>
    </source>
</evidence>
<comment type="similarity">
    <text evidence="2 7">Belongs to the PhoU family.</text>
</comment>
<evidence type="ECO:0000256" key="6">
    <source>
        <dbReference type="ARBA" id="ARBA00022592"/>
    </source>
</evidence>
<organism evidence="9 11">
    <name type="scientific">Brochothrix thermosphacta</name>
    <name type="common">Microbacterium thermosphactum</name>
    <dbReference type="NCBI Taxonomy" id="2756"/>
    <lineage>
        <taxon>Bacteria</taxon>
        <taxon>Bacillati</taxon>
        <taxon>Bacillota</taxon>
        <taxon>Bacilli</taxon>
        <taxon>Bacillales</taxon>
        <taxon>Listeriaceae</taxon>
        <taxon>Brochothrix</taxon>
    </lineage>
</organism>
<dbReference type="PANTHER" id="PTHR42930">
    <property type="entry name" value="PHOSPHATE-SPECIFIC TRANSPORT SYSTEM ACCESSORY PROTEIN PHOU"/>
    <property type="match status" value="1"/>
</dbReference>
<keyword evidence="6 7" id="KW-0592">Phosphate transport</keyword>
<feature type="domain" description="PhoU" evidence="8">
    <location>
        <begin position="125"/>
        <end position="206"/>
    </location>
</feature>
<dbReference type="KEGG" id="bths:CNY62_07135"/>
<dbReference type="PIRSF" id="PIRSF003107">
    <property type="entry name" value="PhoU"/>
    <property type="match status" value="1"/>
</dbReference>
<dbReference type="Proteomes" id="UP000270190">
    <property type="component" value="Unassembled WGS sequence"/>
</dbReference>
<evidence type="ECO:0000256" key="2">
    <source>
        <dbReference type="ARBA" id="ARBA00008107"/>
    </source>
</evidence>
<reference evidence="12" key="2">
    <citation type="submission" date="2018-04" db="EMBL/GenBank/DDBJ databases">
        <authorList>
            <person name="Illikoud N."/>
        </authorList>
    </citation>
    <scope>NUCLEOTIDE SEQUENCE [LARGE SCALE GENOMIC DNA]</scope>
</reference>
<dbReference type="GO" id="GO:0045936">
    <property type="term" value="P:negative regulation of phosphate metabolic process"/>
    <property type="evidence" value="ECO:0007669"/>
    <property type="project" value="InterPro"/>
</dbReference>
<dbReference type="SUPFAM" id="SSF109755">
    <property type="entry name" value="PhoU-like"/>
    <property type="match status" value="1"/>
</dbReference>
<dbReference type="FunFam" id="1.20.58.220:FF:000004">
    <property type="entry name" value="Phosphate-specific transport system accessory protein PhoU"/>
    <property type="match status" value="1"/>
</dbReference>